<dbReference type="Gene3D" id="3.40.30.10">
    <property type="entry name" value="Glutaredoxin"/>
    <property type="match status" value="1"/>
</dbReference>
<dbReference type="EMBL" id="CAKOGP040000335">
    <property type="protein sequence ID" value="CAJ1934322.1"/>
    <property type="molecule type" value="Genomic_DNA"/>
</dbReference>
<comment type="caution">
    <text evidence="2">The sequence shown here is derived from an EMBL/GenBank/DDBJ whole genome shotgun (WGS) entry which is preliminary data.</text>
</comment>
<protein>
    <recommendedName>
        <fullName evidence="4">Glutaredoxin domain-containing protein</fullName>
    </recommendedName>
</protein>
<feature type="compositionally biased region" description="Polar residues" evidence="1">
    <location>
        <begin position="754"/>
        <end position="763"/>
    </location>
</feature>
<organism evidence="2 3">
    <name type="scientific">Cylindrotheca closterium</name>
    <dbReference type="NCBI Taxonomy" id="2856"/>
    <lineage>
        <taxon>Eukaryota</taxon>
        <taxon>Sar</taxon>
        <taxon>Stramenopiles</taxon>
        <taxon>Ochrophyta</taxon>
        <taxon>Bacillariophyta</taxon>
        <taxon>Bacillariophyceae</taxon>
        <taxon>Bacillariophycidae</taxon>
        <taxon>Bacillariales</taxon>
        <taxon>Bacillariaceae</taxon>
        <taxon>Cylindrotheca</taxon>
    </lineage>
</organism>
<sequence>MSQSQSIIVLSSSCGSDEFPSIDTDFSSSSRSASNDPSSSSYLASLPLVCDILMLPERPDETKEALSLSKKWLNPCGLDNVIRVQNLQTGAMLMSLTSCHVVAVANEQTSHPVALPVQPVPSTFFLDWQGETSEVDRESNLSVTFGFETAQKQWNELLKEQQEHAAAAKTRVTHNDKDDIQKAEKPAKYDPNDNVHTGCPPREDSCDINLEPFYQDLIRSSFTKLTKEGSHVSDDPQVVLKHLQMMTEKEAQDLDRILKVLGVVGLFLLGLLWWSGREMFRASRKESFQIKRIQYAIQEMEQDVKRQKARRSLSSPSVVMPKETRSALQPPKSTRRALSFVTLQSKQATGDTPPCDLQTPAPLPQATHDDYICYAPSTAVLPEEEQEPFEVLDLSPVQKIDDDDSTMQLEPQVQLVEEDQEDQGIKSDEESTPVLLLLTTSLSINRKHVAHQERMKTLLASNELDQLEIVDGADPSKKALRDVLFQLSGLRAAYPQLYVSRGSKLRFVGDMEKVQRLHDEGCMTRKYLFDSNYQDWQHLEDIIGSVRDIDQSFSAHNSVLTSSIAGNEDQAYVRFPSLSTSESQSVASVEADSSDKDDEVEASTDSADSHSVSTPNVTPTSNASENGSIIGSGSIVDGHYGGREESIDSAVSAPKANQQPSVPPWEANSITSVGTDSDAINGVVCEEFSIHSAVSVSTPTQPDISAASNPSSSTTRSLSPFAKMAKNWKERKLGRGKSSRPIRSKLQPLALQWNTGTDLLSNETDADGNGKDTPTKLELKSSENLGNRPKLAPIAKLTPTTKLVPQVSTLPGKTDDQEEGEEISLGDRVAAPPSLEVTCSTPESQDTASFIEDYWW</sequence>
<dbReference type="Proteomes" id="UP001295423">
    <property type="component" value="Unassembled WGS sequence"/>
</dbReference>
<evidence type="ECO:0008006" key="4">
    <source>
        <dbReference type="Google" id="ProtNLM"/>
    </source>
</evidence>
<name>A0AAD2CGR9_9STRA</name>
<feature type="compositionally biased region" description="Basic and acidic residues" evidence="1">
    <location>
        <begin position="173"/>
        <end position="193"/>
    </location>
</feature>
<evidence type="ECO:0000313" key="3">
    <source>
        <dbReference type="Proteomes" id="UP001295423"/>
    </source>
</evidence>
<feature type="compositionally biased region" description="Low complexity" evidence="1">
    <location>
        <begin position="705"/>
        <end position="720"/>
    </location>
</feature>
<feature type="region of interest" description="Disordered" evidence="1">
    <location>
        <begin position="754"/>
        <end position="777"/>
    </location>
</feature>
<feature type="compositionally biased region" description="Polar residues" evidence="1">
    <location>
        <begin position="603"/>
        <end position="626"/>
    </location>
</feature>
<feature type="region of interest" description="Disordered" evidence="1">
    <location>
        <begin position="583"/>
        <end position="670"/>
    </location>
</feature>
<accession>A0AAD2CGR9</accession>
<feature type="region of interest" description="Disordered" evidence="1">
    <location>
        <begin position="805"/>
        <end position="844"/>
    </location>
</feature>
<reference evidence="2" key="1">
    <citation type="submission" date="2023-08" db="EMBL/GenBank/DDBJ databases">
        <authorList>
            <person name="Audoor S."/>
            <person name="Bilcke G."/>
        </authorList>
    </citation>
    <scope>NUCLEOTIDE SEQUENCE</scope>
</reference>
<feature type="region of interest" description="Disordered" evidence="1">
    <location>
        <begin position="165"/>
        <end position="201"/>
    </location>
</feature>
<feature type="region of interest" description="Disordered" evidence="1">
    <location>
        <begin position="14"/>
        <end position="40"/>
    </location>
</feature>
<feature type="region of interest" description="Disordered" evidence="1">
    <location>
        <begin position="695"/>
        <end position="720"/>
    </location>
</feature>
<gene>
    <name evidence="2" type="ORF">CYCCA115_LOCUS3698</name>
</gene>
<keyword evidence="3" id="KW-1185">Reference proteome</keyword>
<proteinExistence type="predicted"/>
<feature type="region of interest" description="Disordered" evidence="1">
    <location>
        <begin position="305"/>
        <end position="334"/>
    </location>
</feature>
<feature type="compositionally biased region" description="Basic and acidic residues" evidence="1">
    <location>
        <begin position="768"/>
        <end position="777"/>
    </location>
</feature>
<dbReference type="PROSITE" id="PS51354">
    <property type="entry name" value="GLUTAREDOXIN_2"/>
    <property type="match status" value="1"/>
</dbReference>
<dbReference type="AlphaFoldDB" id="A0AAD2CGR9"/>
<evidence type="ECO:0000313" key="2">
    <source>
        <dbReference type="EMBL" id="CAJ1934322.1"/>
    </source>
</evidence>
<evidence type="ECO:0000256" key="1">
    <source>
        <dbReference type="SAM" id="MobiDB-lite"/>
    </source>
</evidence>